<organism evidence="8 9">
    <name type="scientific">Heyndrickxia coagulans</name>
    <name type="common">Weizmannia coagulans</name>
    <dbReference type="NCBI Taxonomy" id="1398"/>
    <lineage>
        <taxon>Bacteria</taxon>
        <taxon>Bacillati</taxon>
        <taxon>Bacillota</taxon>
        <taxon>Bacilli</taxon>
        <taxon>Bacillales</taxon>
        <taxon>Bacillaceae</taxon>
        <taxon>Heyndrickxia</taxon>
    </lineage>
</organism>
<dbReference type="NCBIfam" id="TIGR03062">
    <property type="entry name" value="pip_yhgE_Cterm"/>
    <property type="match status" value="1"/>
</dbReference>
<evidence type="ECO:0000256" key="6">
    <source>
        <dbReference type="SAM" id="Phobius"/>
    </source>
</evidence>
<dbReference type="RefSeq" id="WP_061087164.1">
    <property type="nucleotide sequence ID" value="NZ_KQ955913.1"/>
</dbReference>
<feature type="domain" description="ABC-2 type transporter transmembrane" evidence="7">
    <location>
        <begin position="24"/>
        <end position="166"/>
    </location>
</feature>
<protein>
    <submittedName>
        <fullName evidence="8">YhgE/Pip domain protein</fullName>
    </submittedName>
</protein>
<evidence type="ECO:0000256" key="1">
    <source>
        <dbReference type="ARBA" id="ARBA00004141"/>
    </source>
</evidence>
<feature type="transmembrane region" description="Helical" evidence="6">
    <location>
        <begin position="615"/>
        <end position="633"/>
    </location>
</feature>
<feature type="transmembrane region" description="Helical" evidence="6">
    <location>
        <begin position="582"/>
        <end position="603"/>
    </location>
</feature>
<dbReference type="InterPro" id="IPR017500">
    <property type="entry name" value="Phage_infect_YhgE_N"/>
</dbReference>
<dbReference type="PATRIC" id="fig|1398.22.peg.3237"/>
<evidence type="ECO:0000256" key="4">
    <source>
        <dbReference type="ARBA" id="ARBA00023136"/>
    </source>
</evidence>
<dbReference type="NCBIfam" id="TIGR03061">
    <property type="entry name" value="pip_yhgE_Nterm"/>
    <property type="match status" value="1"/>
</dbReference>
<proteinExistence type="predicted"/>
<keyword evidence="4 6" id="KW-0472">Membrane</keyword>
<feature type="domain" description="ABC-2 type transporter transmembrane" evidence="7">
    <location>
        <begin position="470"/>
        <end position="684"/>
    </location>
</feature>
<dbReference type="PANTHER" id="PTHR43077:SF10">
    <property type="entry name" value="TRANSPORT PERMEASE PROTEIN"/>
    <property type="match status" value="1"/>
</dbReference>
<comment type="caution">
    <text evidence="8">The sequence shown here is derived from an EMBL/GenBank/DDBJ whole genome shotgun (WGS) entry which is preliminary data.</text>
</comment>
<comment type="subcellular location">
    <subcellularLocation>
        <location evidence="1">Membrane</location>
        <topology evidence="1">Multi-pass membrane protein</topology>
    </subcellularLocation>
</comment>
<evidence type="ECO:0000256" key="3">
    <source>
        <dbReference type="ARBA" id="ARBA00022989"/>
    </source>
</evidence>
<evidence type="ECO:0000313" key="9">
    <source>
        <dbReference type="Proteomes" id="UP000070376"/>
    </source>
</evidence>
<feature type="transmembrane region" description="Helical" evidence="6">
    <location>
        <begin position="513"/>
        <end position="532"/>
    </location>
</feature>
<accession>A0A133KDZ0</accession>
<feature type="transmembrane region" description="Helical" evidence="6">
    <location>
        <begin position="670"/>
        <end position="691"/>
    </location>
</feature>
<dbReference type="AlphaFoldDB" id="A0A133KDZ0"/>
<feature type="coiled-coil region" evidence="5">
    <location>
        <begin position="443"/>
        <end position="470"/>
    </location>
</feature>
<dbReference type="InterPro" id="IPR013525">
    <property type="entry name" value="ABC2_TM"/>
</dbReference>
<reference evidence="9" key="1">
    <citation type="submission" date="2016-01" db="EMBL/GenBank/DDBJ databases">
        <authorList>
            <person name="Mitreva M."/>
            <person name="Pepin K.H."/>
            <person name="Mihindukulasuriya K.A."/>
            <person name="Fulton R."/>
            <person name="Fronick C."/>
            <person name="O'Laughlin M."/>
            <person name="Miner T."/>
            <person name="Herter B."/>
            <person name="Rosa B.A."/>
            <person name="Cordes M."/>
            <person name="Tomlinson C."/>
            <person name="Wollam A."/>
            <person name="Palsikar V.B."/>
            <person name="Mardis E.R."/>
            <person name="Wilson R.K."/>
        </authorList>
    </citation>
    <scope>NUCLEOTIDE SEQUENCE [LARGE SCALE GENOMIC DNA]</scope>
    <source>
        <strain evidence="9">GED7749B</strain>
    </source>
</reference>
<keyword evidence="5" id="KW-0175">Coiled coil</keyword>
<dbReference type="PANTHER" id="PTHR43077">
    <property type="entry name" value="TRANSPORT PERMEASE YVFS-RELATED"/>
    <property type="match status" value="1"/>
</dbReference>
<dbReference type="Gene3D" id="3.40.1710.10">
    <property type="entry name" value="abc type-2 transporter like domain"/>
    <property type="match status" value="1"/>
</dbReference>
<dbReference type="GO" id="GO:0016020">
    <property type="term" value="C:membrane"/>
    <property type="evidence" value="ECO:0007669"/>
    <property type="project" value="UniProtKB-SubCell"/>
</dbReference>
<keyword evidence="3 6" id="KW-1133">Transmembrane helix</keyword>
<dbReference type="EMBL" id="LRPN01000164">
    <property type="protein sequence ID" value="KWZ77802.1"/>
    <property type="molecule type" value="Genomic_DNA"/>
</dbReference>
<evidence type="ECO:0000313" key="8">
    <source>
        <dbReference type="EMBL" id="KWZ77802.1"/>
    </source>
</evidence>
<dbReference type="GO" id="GO:0140359">
    <property type="term" value="F:ABC-type transporter activity"/>
    <property type="evidence" value="ECO:0007669"/>
    <property type="project" value="InterPro"/>
</dbReference>
<dbReference type="Proteomes" id="UP000070376">
    <property type="component" value="Unassembled WGS sequence"/>
</dbReference>
<feature type="transmembrane region" description="Helical" evidence="6">
    <location>
        <begin position="552"/>
        <end position="576"/>
    </location>
</feature>
<sequence length="709" mass="77412">MKKVWKIYATDLKKMTTNWAASLIIAALIILPSLYAWFNIKASWDPYGHTKGIAVAVVNLDRGTAINGKKVHAGNEVIKKLKQNKALGWRFVQEKEAARGVKTGEYYASLTIPENFSEKLASILGDKPEKPVITYTVNEKINAIAPKITGSGASAITQQISAQFVKTVSKAIFTMFNQIGIELERDLPDIENFKAWVFRLEGDIPELNRIIRTADRDITKADAVRKQAEGAMPDVLLLAKHGKTVSGDMSRFFGNTGSLLEQTDTVIKTGLEALNAAPAVSNQVSMLADKTKIAETAPKNTMILQNSKQISDAFSDLLRTAAEETGSEHLKRMAARFTALSQSFQKQQDLNGKILQQAHNGLLPETLQADLKQEAGRAGAIAGSLLENDGAAIAADLKTFVAQAGQDSAKANKLFQKLEGSLPDIQAILRDTKTGLAIGKAKLKTAETELPAAERKIRELAGKIRAFEKQGNIDRWIQLLKNDAQEESGFLKQPVSLKEEVLYPIKNYGAGMAPFYTVLSFWVGAMLLVSLLSVEHHHGGAYASWQVYFGKLLLFLTIAFFQSAITAAGDLFILHVDVQEKAWFILFGIGIGAVFTVMVYTLVSVFGNVGKALGIVLLVLQISGSGGTFPIQMEPSFFQHIHPLLPFTYGIGLMREAVGGMLMEAVITDIIYLAGFLAIALIFGTAAKKLLSRMTERFARKGKESGLFE</sequence>
<keyword evidence="2 6" id="KW-0812">Transmembrane</keyword>
<dbReference type="Pfam" id="PF12698">
    <property type="entry name" value="ABC2_membrane_3"/>
    <property type="match status" value="2"/>
</dbReference>
<evidence type="ECO:0000259" key="7">
    <source>
        <dbReference type="Pfam" id="PF12698"/>
    </source>
</evidence>
<evidence type="ECO:0000256" key="5">
    <source>
        <dbReference type="SAM" id="Coils"/>
    </source>
</evidence>
<name>A0A133KDZ0_HEYCO</name>
<evidence type="ECO:0000256" key="2">
    <source>
        <dbReference type="ARBA" id="ARBA00022692"/>
    </source>
</evidence>
<dbReference type="InterPro" id="IPR017501">
    <property type="entry name" value="Phage_infect_YhgE_C"/>
</dbReference>
<gene>
    <name evidence="8" type="ORF">HMPREF3213_03232</name>
</gene>
<dbReference type="InterPro" id="IPR051328">
    <property type="entry name" value="T7SS_ABC-Transporter"/>
</dbReference>